<evidence type="ECO:0000313" key="8">
    <source>
        <dbReference type="EMBL" id="OGD94343.1"/>
    </source>
</evidence>
<evidence type="ECO:0000256" key="3">
    <source>
        <dbReference type="ARBA" id="ARBA00022759"/>
    </source>
</evidence>
<name>A0A1F5GR24_9BACT</name>
<dbReference type="InterPro" id="IPR020568">
    <property type="entry name" value="Ribosomal_Su5_D2-typ_SF"/>
</dbReference>
<dbReference type="Proteomes" id="UP000178336">
    <property type="component" value="Unassembled WGS sequence"/>
</dbReference>
<reference evidence="8 9" key="1">
    <citation type="journal article" date="2016" name="Nat. Commun.">
        <title>Thousands of microbial genomes shed light on interconnected biogeochemical processes in an aquifer system.</title>
        <authorList>
            <person name="Anantharaman K."/>
            <person name="Brown C.T."/>
            <person name="Hug L.A."/>
            <person name="Sharon I."/>
            <person name="Castelle C.J."/>
            <person name="Probst A.J."/>
            <person name="Thomas B.C."/>
            <person name="Singh A."/>
            <person name="Wilkins M.J."/>
            <person name="Karaoz U."/>
            <person name="Brodie E.L."/>
            <person name="Williams K.H."/>
            <person name="Hubbard S.S."/>
            <person name="Banfield J.F."/>
        </authorList>
    </citation>
    <scope>NUCLEOTIDE SEQUENCE [LARGE SCALE GENOMIC DNA]</scope>
</reference>
<dbReference type="Gene3D" id="3.30.230.10">
    <property type="match status" value="1"/>
</dbReference>
<dbReference type="InterPro" id="IPR014721">
    <property type="entry name" value="Ribsml_uS5_D2-typ_fold_subgr"/>
</dbReference>
<comment type="catalytic activity">
    <reaction evidence="6">
        <text>Endonucleolytic cleavage of RNA, removing 5'-extranucleotides from tRNA precursor.</text>
        <dbReference type="EC" id="3.1.26.5"/>
    </reaction>
</comment>
<comment type="function">
    <text evidence="6">RNaseP catalyzes the removal of the 5'-leader sequence from pre-tRNA to produce the mature 5'-terminus. It can also cleave other RNA substrates such as 4.5S RNA. The protein component plays an auxiliary but essential role in vivo by binding to the 5'-leader sequence and broadening the substrate specificity of the ribozyme.</text>
</comment>
<protein>
    <recommendedName>
        <fullName evidence="6 7">Ribonuclease P protein component</fullName>
        <shortName evidence="6">RNase P protein</shortName>
        <shortName evidence="6">RNaseP protein</shortName>
        <ecNumber evidence="6 7">3.1.26.5</ecNumber>
    </recommendedName>
    <alternativeName>
        <fullName evidence="6">Protein C5</fullName>
    </alternativeName>
</protein>
<keyword evidence="1 6" id="KW-0819">tRNA processing</keyword>
<evidence type="ECO:0000256" key="1">
    <source>
        <dbReference type="ARBA" id="ARBA00022694"/>
    </source>
</evidence>
<accession>A0A1F5GR24</accession>
<dbReference type="PANTHER" id="PTHR33992:SF1">
    <property type="entry name" value="RIBONUCLEASE P PROTEIN COMPONENT"/>
    <property type="match status" value="1"/>
</dbReference>
<keyword evidence="5 6" id="KW-0694">RNA-binding</keyword>
<dbReference type="InterPro" id="IPR000100">
    <property type="entry name" value="RNase_P"/>
</dbReference>
<keyword evidence="3 6" id="KW-0255">Endonuclease</keyword>
<comment type="similarity">
    <text evidence="6">Belongs to the RnpA family.</text>
</comment>
<comment type="subunit">
    <text evidence="6">Consists of a catalytic RNA component (M1 or rnpB) and a protein subunit.</text>
</comment>
<dbReference type="EC" id="3.1.26.5" evidence="6 7"/>
<keyword evidence="4 6" id="KW-0378">Hydrolase</keyword>
<organism evidence="8 9">
    <name type="scientific">Candidatus Curtissbacteria bacterium RIFCSPLOWO2_01_FULL_37_9</name>
    <dbReference type="NCBI Taxonomy" id="1797724"/>
    <lineage>
        <taxon>Bacteria</taxon>
        <taxon>Candidatus Curtissiibacteriota</taxon>
    </lineage>
</organism>
<dbReference type="GO" id="GO:0004526">
    <property type="term" value="F:ribonuclease P activity"/>
    <property type="evidence" value="ECO:0007669"/>
    <property type="project" value="UniProtKB-UniRule"/>
</dbReference>
<gene>
    <name evidence="6" type="primary">rnpA</name>
    <name evidence="8" type="ORF">A3A48_03270</name>
</gene>
<comment type="caution">
    <text evidence="8">The sequence shown here is derived from an EMBL/GenBank/DDBJ whole genome shotgun (WGS) entry which is preliminary data.</text>
</comment>
<dbReference type="GO" id="GO:0000049">
    <property type="term" value="F:tRNA binding"/>
    <property type="evidence" value="ECO:0007669"/>
    <property type="project" value="UniProtKB-UniRule"/>
</dbReference>
<evidence type="ECO:0000256" key="4">
    <source>
        <dbReference type="ARBA" id="ARBA00022801"/>
    </source>
</evidence>
<evidence type="ECO:0000256" key="7">
    <source>
        <dbReference type="NCBIfam" id="TIGR00188"/>
    </source>
</evidence>
<proteinExistence type="inferred from homology"/>
<evidence type="ECO:0000313" key="9">
    <source>
        <dbReference type="Proteomes" id="UP000178336"/>
    </source>
</evidence>
<evidence type="ECO:0000256" key="5">
    <source>
        <dbReference type="ARBA" id="ARBA00022884"/>
    </source>
</evidence>
<dbReference type="SUPFAM" id="SSF54211">
    <property type="entry name" value="Ribosomal protein S5 domain 2-like"/>
    <property type="match status" value="1"/>
</dbReference>
<dbReference type="HAMAP" id="MF_00227">
    <property type="entry name" value="RNase_P"/>
    <property type="match status" value="1"/>
</dbReference>
<dbReference type="GO" id="GO:0030677">
    <property type="term" value="C:ribonuclease P complex"/>
    <property type="evidence" value="ECO:0007669"/>
    <property type="project" value="TreeGrafter"/>
</dbReference>
<dbReference type="Pfam" id="PF00825">
    <property type="entry name" value="Ribonuclease_P"/>
    <property type="match status" value="1"/>
</dbReference>
<dbReference type="STRING" id="1797724.A3A48_03270"/>
<dbReference type="PANTHER" id="PTHR33992">
    <property type="entry name" value="RIBONUCLEASE P PROTEIN COMPONENT"/>
    <property type="match status" value="1"/>
</dbReference>
<dbReference type="NCBIfam" id="TIGR00188">
    <property type="entry name" value="rnpA"/>
    <property type="match status" value="1"/>
</dbReference>
<keyword evidence="2 6" id="KW-0540">Nuclease</keyword>
<dbReference type="EMBL" id="MFBN01000049">
    <property type="protein sequence ID" value="OGD94343.1"/>
    <property type="molecule type" value="Genomic_DNA"/>
</dbReference>
<evidence type="ECO:0000256" key="6">
    <source>
        <dbReference type="HAMAP-Rule" id="MF_00227"/>
    </source>
</evidence>
<sequence>MLPSKSRLKTSFFRSESKKYKKRVWGKNIVLSFEKGSGQLKAGVVVSKKIAALATRRNRIKRMIYESLRGYQDKLNGDLVIIVKEDLADLKKAEVEKILQPLLKKLI</sequence>
<dbReference type="GO" id="GO:0042781">
    <property type="term" value="F:3'-tRNA processing endoribonuclease activity"/>
    <property type="evidence" value="ECO:0007669"/>
    <property type="project" value="TreeGrafter"/>
</dbReference>
<dbReference type="AlphaFoldDB" id="A0A1F5GR24"/>
<evidence type="ECO:0000256" key="2">
    <source>
        <dbReference type="ARBA" id="ARBA00022722"/>
    </source>
</evidence>
<dbReference type="GO" id="GO:0001682">
    <property type="term" value="P:tRNA 5'-leader removal"/>
    <property type="evidence" value="ECO:0007669"/>
    <property type="project" value="UniProtKB-UniRule"/>
</dbReference>